<dbReference type="InterPro" id="IPR007842">
    <property type="entry name" value="HEPN_dom"/>
</dbReference>
<evidence type="ECO:0000313" key="2">
    <source>
        <dbReference type="EMBL" id="TKI76654.1"/>
    </source>
</evidence>
<gene>
    <name evidence="2" type="ORF">FC701_35210</name>
</gene>
<dbReference type="SUPFAM" id="SSF81593">
    <property type="entry name" value="Nucleotidyltransferase substrate binding subunit/domain"/>
    <property type="match status" value="1"/>
</dbReference>
<proteinExistence type="predicted"/>
<dbReference type="EMBL" id="SZOD01001442">
    <property type="protein sequence ID" value="TKI76654.1"/>
    <property type="molecule type" value="Genomic_DNA"/>
</dbReference>
<protein>
    <submittedName>
        <fullName evidence="2">HEPN domain-containing protein</fullName>
    </submittedName>
</protein>
<sequence>MKNFSEANLWFEIADSDLRASNHLLSLMPIPFAIICYHCQQCAEKYLKGDLTFKVTHPPKTHNSLLLAKECAEFNMEFNDLIDDCAELNSYAIEVRYPYFEELNKTDVSQAIKSAGNIKSFVLEKIK</sequence>
<dbReference type="Pfam" id="PF05168">
    <property type="entry name" value="HEPN"/>
    <property type="match status" value="1"/>
</dbReference>
<dbReference type="SMART" id="SM00748">
    <property type="entry name" value="HEPN"/>
    <property type="match status" value="1"/>
</dbReference>
<dbReference type="PROSITE" id="PS50910">
    <property type="entry name" value="HEPN"/>
    <property type="match status" value="1"/>
</dbReference>
<dbReference type="AlphaFoldDB" id="A0A4U2ZP02"/>
<feature type="domain" description="HEPN" evidence="1">
    <location>
        <begin position="13"/>
        <end position="118"/>
    </location>
</feature>
<dbReference type="Proteomes" id="UP000305524">
    <property type="component" value="Unassembled WGS sequence"/>
</dbReference>
<comment type="caution">
    <text evidence="2">The sequence shown here is derived from an EMBL/GenBank/DDBJ whole genome shotgun (WGS) entry which is preliminary data.</text>
</comment>
<organism evidence="2 3">
    <name type="scientific">Bacillus mycoides</name>
    <dbReference type="NCBI Taxonomy" id="1405"/>
    <lineage>
        <taxon>Bacteria</taxon>
        <taxon>Bacillati</taxon>
        <taxon>Bacillota</taxon>
        <taxon>Bacilli</taxon>
        <taxon>Bacillales</taxon>
        <taxon>Bacillaceae</taxon>
        <taxon>Bacillus</taxon>
        <taxon>Bacillus cereus group</taxon>
    </lineage>
</organism>
<evidence type="ECO:0000313" key="3">
    <source>
        <dbReference type="Proteomes" id="UP000305524"/>
    </source>
</evidence>
<dbReference type="RefSeq" id="WP_137059708.1">
    <property type="nucleotide sequence ID" value="NZ_SZOD01001442.1"/>
</dbReference>
<reference evidence="2 3" key="1">
    <citation type="journal article" date="2019" name="Environ. Microbiol.">
        <title>An active ?-lactamase is a part of an orchestrated cell wall stress resistance network of Bacillus subtilis and related rhizosphere species.</title>
        <authorList>
            <person name="Bucher T."/>
            <person name="Keren-Paz A."/>
            <person name="Hausser J."/>
            <person name="Olender T."/>
            <person name="Cytryn E."/>
            <person name="Kolodkin-Gal I."/>
        </authorList>
    </citation>
    <scope>NUCLEOTIDE SEQUENCE [LARGE SCALE GENOMIC DNA]</scope>
    <source>
        <strain evidence="2 3">I186</strain>
    </source>
</reference>
<accession>A0A4U2ZP02</accession>
<name>A0A4U2ZP02_BACMY</name>
<dbReference type="Gene3D" id="1.20.120.330">
    <property type="entry name" value="Nucleotidyltransferases domain 2"/>
    <property type="match status" value="1"/>
</dbReference>
<evidence type="ECO:0000259" key="1">
    <source>
        <dbReference type="PROSITE" id="PS50910"/>
    </source>
</evidence>